<evidence type="ECO:0000313" key="2">
    <source>
        <dbReference type="EMBL" id="GJJ07562.1"/>
    </source>
</evidence>
<evidence type="ECO:0000313" key="3">
    <source>
        <dbReference type="Proteomes" id="UP001050691"/>
    </source>
</evidence>
<feature type="compositionally biased region" description="Acidic residues" evidence="1">
    <location>
        <begin position="68"/>
        <end position="89"/>
    </location>
</feature>
<evidence type="ECO:0000256" key="1">
    <source>
        <dbReference type="SAM" id="MobiDB-lite"/>
    </source>
</evidence>
<gene>
    <name evidence="2" type="ORF">Clacol_001764</name>
</gene>
<dbReference type="AlphaFoldDB" id="A0AAV4ZYZ7"/>
<accession>A0AAV4ZYZ7</accession>
<keyword evidence="3" id="KW-1185">Reference proteome</keyword>
<reference evidence="2" key="1">
    <citation type="submission" date="2021-10" db="EMBL/GenBank/DDBJ databases">
        <title>De novo Genome Assembly of Clathrus columnatus (Basidiomycota, Fungi) Using Illumina and Nanopore Sequence Data.</title>
        <authorList>
            <person name="Ogiso-Tanaka E."/>
            <person name="Itagaki H."/>
            <person name="Hosoya T."/>
            <person name="Hosaka K."/>
        </authorList>
    </citation>
    <scope>NUCLEOTIDE SEQUENCE</scope>
    <source>
        <strain evidence="2">MO-923</strain>
    </source>
</reference>
<comment type="caution">
    <text evidence="2">The sequence shown here is derived from an EMBL/GenBank/DDBJ whole genome shotgun (WGS) entry which is preliminary data.</text>
</comment>
<proteinExistence type="predicted"/>
<sequence>MSRKESLSMIGGRSKGREEEEIVHTVALANDVGMDRVESNLCSLRGGSEVAEGAIGRLAGIVLGEEVETTEDSVDVDEGADDDDDDNDDVNNVNFGTGTVEYLAVDLSMSNRKQEQSVLNGIE</sequence>
<organism evidence="2 3">
    <name type="scientific">Clathrus columnatus</name>
    <dbReference type="NCBI Taxonomy" id="1419009"/>
    <lineage>
        <taxon>Eukaryota</taxon>
        <taxon>Fungi</taxon>
        <taxon>Dikarya</taxon>
        <taxon>Basidiomycota</taxon>
        <taxon>Agaricomycotina</taxon>
        <taxon>Agaricomycetes</taxon>
        <taxon>Phallomycetidae</taxon>
        <taxon>Phallales</taxon>
        <taxon>Clathraceae</taxon>
        <taxon>Clathrus</taxon>
    </lineage>
</organism>
<dbReference type="Proteomes" id="UP001050691">
    <property type="component" value="Unassembled WGS sequence"/>
</dbReference>
<protein>
    <submittedName>
        <fullName evidence="2">Uncharacterized protein</fullName>
    </submittedName>
</protein>
<dbReference type="EMBL" id="BPWL01000002">
    <property type="protein sequence ID" value="GJJ07562.1"/>
    <property type="molecule type" value="Genomic_DNA"/>
</dbReference>
<feature type="region of interest" description="Disordered" evidence="1">
    <location>
        <begin position="68"/>
        <end position="92"/>
    </location>
</feature>
<name>A0AAV4ZYZ7_9AGAM</name>